<evidence type="ECO:0000256" key="10">
    <source>
        <dbReference type="SAM" id="MobiDB-lite"/>
    </source>
</evidence>
<proteinExistence type="inferred from homology"/>
<organism evidence="12 13">
    <name type="scientific">Crenobacter cavernae</name>
    <dbReference type="NCBI Taxonomy" id="2290923"/>
    <lineage>
        <taxon>Bacteria</taxon>
        <taxon>Pseudomonadati</taxon>
        <taxon>Pseudomonadota</taxon>
        <taxon>Betaproteobacteria</taxon>
        <taxon>Neisseriales</taxon>
        <taxon>Neisseriaceae</taxon>
        <taxon>Crenobacter</taxon>
    </lineage>
</organism>
<name>A0ABY0FD67_9NEIS</name>
<keyword evidence="5" id="KW-0378">Hydrolase</keyword>
<dbReference type="PANTHER" id="PTHR30582">
    <property type="entry name" value="L,D-TRANSPEPTIDASE"/>
    <property type="match status" value="1"/>
</dbReference>
<accession>A0ABY0FD67</accession>
<evidence type="ECO:0000256" key="8">
    <source>
        <dbReference type="ARBA" id="ARBA00023316"/>
    </source>
</evidence>
<feature type="domain" description="L,D-TPase catalytic" evidence="11">
    <location>
        <begin position="30"/>
        <end position="166"/>
    </location>
</feature>
<evidence type="ECO:0000256" key="4">
    <source>
        <dbReference type="ARBA" id="ARBA00022679"/>
    </source>
</evidence>
<keyword evidence="13" id="KW-1185">Reference proteome</keyword>
<dbReference type="PROSITE" id="PS52029">
    <property type="entry name" value="LD_TPASE"/>
    <property type="match status" value="1"/>
</dbReference>
<dbReference type="Proteomes" id="UP000290682">
    <property type="component" value="Unassembled WGS sequence"/>
</dbReference>
<keyword evidence="7 9" id="KW-0573">Peptidoglycan synthesis</keyword>
<dbReference type="SUPFAM" id="SSF141523">
    <property type="entry name" value="L,D-transpeptidase catalytic domain-like"/>
    <property type="match status" value="1"/>
</dbReference>
<keyword evidence="8 9" id="KW-0961">Cell wall biogenesis/degradation</keyword>
<dbReference type="InterPro" id="IPR050979">
    <property type="entry name" value="LD-transpeptidase"/>
</dbReference>
<keyword evidence="6 9" id="KW-0133">Cell shape</keyword>
<gene>
    <name evidence="12" type="ORF">EBB06_06220</name>
</gene>
<feature type="active site" description="Nucleophile" evidence="9">
    <location>
        <position position="142"/>
    </location>
</feature>
<protein>
    <submittedName>
        <fullName evidence="12">L,D-transpeptidase</fullName>
    </submittedName>
</protein>
<dbReference type="InterPro" id="IPR005490">
    <property type="entry name" value="LD_TPept_cat_dom"/>
</dbReference>
<keyword evidence="4" id="KW-0808">Transferase</keyword>
<dbReference type="EMBL" id="REGR01000004">
    <property type="protein sequence ID" value="RXZ44132.1"/>
    <property type="molecule type" value="Genomic_DNA"/>
</dbReference>
<evidence type="ECO:0000313" key="12">
    <source>
        <dbReference type="EMBL" id="RXZ44132.1"/>
    </source>
</evidence>
<dbReference type="InterPro" id="IPR038063">
    <property type="entry name" value="Transpep_catalytic_dom"/>
</dbReference>
<feature type="region of interest" description="Disordered" evidence="10">
    <location>
        <begin position="246"/>
        <end position="292"/>
    </location>
</feature>
<reference evidence="12 13" key="1">
    <citation type="submission" date="2018-10" db="EMBL/GenBank/DDBJ databases">
        <title>Draft genome of Fastidiocella sp. strain 375T, a bacterium isolated from a karstic cave dripping water.</title>
        <authorList>
            <person name="Coelho C."/>
            <person name="Verissimo A."/>
            <person name="Tiago I."/>
        </authorList>
    </citation>
    <scope>NUCLEOTIDE SEQUENCE [LARGE SCALE GENOMIC DNA]</scope>
    <source>
        <strain evidence="12 13">CAVE-375</strain>
    </source>
</reference>
<feature type="active site" description="Proton donor/acceptor" evidence="9">
    <location>
        <position position="126"/>
    </location>
</feature>
<dbReference type="Gene3D" id="2.40.440.10">
    <property type="entry name" value="L,D-transpeptidase catalytic domain-like"/>
    <property type="match status" value="1"/>
</dbReference>
<keyword evidence="3" id="KW-0328">Glycosyltransferase</keyword>
<evidence type="ECO:0000313" key="13">
    <source>
        <dbReference type="Proteomes" id="UP000290682"/>
    </source>
</evidence>
<evidence type="ECO:0000256" key="1">
    <source>
        <dbReference type="ARBA" id="ARBA00004752"/>
    </source>
</evidence>
<evidence type="ECO:0000256" key="3">
    <source>
        <dbReference type="ARBA" id="ARBA00022676"/>
    </source>
</evidence>
<dbReference type="CDD" id="cd16913">
    <property type="entry name" value="YkuD_like"/>
    <property type="match status" value="1"/>
</dbReference>
<comment type="pathway">
    <text evidence="1 9">Cell wall biogenesis; peptidoglycan biosynthesis.</text>
</comment>
<evidence type="ECO:0000256" key="6">
    <source>
        <dbReference type="ARBA" id="ARBA00022960"/>
    </source>
</evidence>
<evidence type="ECO:0000256" key="5">
    <source>
        <dbReference type="ARBA" id="ARBA00022801"/>
    </source>
</evidence>
<evidence type="ECO:0000259" key="11">
    <source>
        <dbReference type="PROSITE" id="PS52029"/>
    </source>
</evidence>
<dbReference type="Pfam" id="PF03734">
    <property type="entry name" value="YkuD"/>
    <property type="match status" value="1"/>
</dbReference>
<sequence>MWVAGVAGVVAMSAQAAVPQPDVDIRASGWHVVVNLPQTRMFVYRDGELQRVYPVAVGKLLTQTPIGQYNVTGIHRDPAWHVPKSIQEEMKRSGKPVQTVVPPGPDNPLGKVFIRFGEARLGLGFHGTNAPGSVPGFRSHGCVRLKNGDALTLAGTVPVGAAVTVSYQSVLLNEDDNGNLWLTAYHDQYKQSDVRLKTLASVLLDWQRERAIAVHGKRVDVALKERSGRPVCLTCKVGGSGKPQDGGLTAVRWLSSPSQPASAPAVEPVEPDYAPQPAPKPGLDAKAPVKPV</sequence>
<evidence type="ECO:0000256" key="9">
    <source>
        <dbReference type="PROSITE-ProRule" id="PRU01373"/>
    </source>
</evidence>
<dbReference type="PANTHER" id="PTHR30582:SF24">
    <property type="entry name" value="L,D-TRANSPEPTIDASE ERFK_SRFK-RELATED"/>
    <property type="match status" value="1"/>
</dbReference>
<evidence type="ECO:0000256" key="2">
    <source>
        <dbReference type="ARBA" id="ARBA00005992"/>
    </source>
</evidence>
<comment type="caution">
    <text evidence="12">The sequence shown here is derived from an EMBL/GenBank/DDBJ whole genome shotgun (WGS) entry which is preliminary data.</text>
</comment>
<evidence type="ECO:0000256" key="7">
    <source>
        <dbReference type="ARBA" id="ARBA00022984"/>
    </source>
</evidence>
<feature type="compositionally biased region" description="Low complexity" evidence="10">
    <location>
        <begin position="255"/>
        <end position="268"/>
    </location>
</feature>
<comment type="similarity">
    <text evidence="2">Belongs to the YkuD family.</text>
</comment>